<dbReference type="Pfam" id="PF00999">
    <property type="entry name" value="Na_H_Exchanger"/>
    <property type="match status" value="1"/>
</dbReference>
<name>A0A7W9IDY6_9ACTN</name>
<dbReference type="InterPro" id="IPR038770">
    <property type="entry name" value="Na+/solute_symporter_sf"/>
</dbReference>
<sequence length="433" mass="44492">MALGDALVALGGSFLAAGIIARLGTRVGLPTIPLFMLAGIIFGPHTPGLALVENPADLKVIAALGLIFLLFYLGLEFSLDDLVEGGRRMVLAGVLYILLNVGGGLAFGFAVGWGTREALVLAGVIGISSSAIVTKLLVDLGRLGNPESRLILGIIVVEDVFLALYLAVLQPVLNGADSFGEAALSFGRAFAFLIALTALARWGTRLVGLLVDTRDEELLVVTFTGLAILTAGVAEELGVSDAIGAFMIGLILSSTRAAPRIRQLVHPLRDAFAALFFFAFGLSIEPGDMLSVAWPVAIAVMITLLLNVVAGVLAAKLNSFGRAEAVNISLTVLSRGEFALVLATMALAAGLDGRLAPFIAGYVLVLALFGPLIASRSEPIARALSGRTAEARKRGEDTDTDTDAAEAGPVSRATGGSGHGRPGAGPEGTGGTS</sequence>
<dbReference type="GO" id="GO:0016020">
    <property type="term" value="C:membrane"/>
    <property type="evidence" value="ECO:0007669"/>
    <property type="project" value="UniProtKB-SubCell"/>
</dbReference>
<evidence type="ECO:0000256" key="7">
    <source>
        <dbReference type="SAM" id="MobiDB-lite"/>
    </source>
</evidence>
<dbReference type="InterPro" id="IPR006153">
    <property type="entry name" value="Cation/H_exchanger_TM"/>
</dbReference>
<dbReference type="AlphaFoldDB" id="A0A7W9IDY6"/>
<organism evidence="10 11">
    <name type="scientific">Streptosporangium becharense</name>
    <dbReference type="NCBI Taxonomy" id="1816182"/>
    <lineage>
        <taxon>Bacteria</taxon>
        <taxon>Bacillati</taxon>
        <taxon>Actinomycetota</taxon>
        <taxon>Actinomycetes</taxon>
        <taxon>Streptosporangiales</taxon>
        <taxon>Streptosporangiaceae</taxon>
        <taxon>Streptosporangium</taxon>
    </lineage>
</organism>
<dbReference type="PANTHER" id="PTHR42751">
    <property type="entry name" value="SODIUM/HYDROGEN EXCHANGER FAMILY/TRKA DOMAIN PROTEIN"/>
    <property type="match status" value="1"/>
</dbReference>
<keyword evidence="6 8" id="KW-0472">Membrane</keyword>
<feature type="transmembrane region" description="Helical" evidence="8">
    <location>
        <begin position="270"/>
        <end position="286"/>
    </location>
</feature>
<reference evidence="10 11" key="1">
    <citation type="submission" date="2020-08" db="EMBL/GenBank/DDBJ databases">
        <title>Sequencing the genomes of 1000 actinobacteria strains.</title>
        <authorList>
            <person name="Klenk H.-P."/>
        </authorList>
    </citation>
    <scope>NUCLEOTIDE SEQUENCE [LARGE SCALE GENOMIC DNA]</scope>
    <source>
        <strain evidence="10 11">DSM 46887</strain>
    </source>
</reference>
<comment type="subcellular location">
    <subcellularLocation>
        <location evidence="1">Membrane</location>
        <topology evidence="1">Multi-pass membrane protein</topology>
    </subcellularLocation>
</comment>
<feature type="transmembrane region" description="Helical" evidence="8">
    <location>
        <begin position="32"/>
        <end position="52"/>
    </location>
</feature>
<feature type="transmembrane region" description="Helical" evidence="8">
    <location>
        <begin position="292"/>
        <end position="314"/>
    </location>
</feature>
<evidence type="ECO:0000256" key="2">
    <source>
        <dbReference type="ARBA" id="ARBA00005551"/>
    </source>
</evidence>
<dbReference type="Proteomes" id="UP000540685">
    <property type="component" value="Unassembled WGS sequence"/>
</dbReference>
<keyword evidence="11" id="KW-1185">Reference proteome</keyword>
<keyword evidence="4 8" id="KW-0812">Transmembrane</keyword>
<accession>A0A7W9IDY6</accession>
<gene>
    <name evidence="10" type="ORF">F4562_002019</name>
</gene>
<dbReference type="GO" id="GO:0015297">
    <property type="term" value="F:antiporter activity"/>
    <property type="evidence" value="ECO:0007669"/>
    <property type="project" value="InterPro"/>
</dbReference>
<feature type="transmembrane region" description="Helical" evidence="8">
    <location>
        <begin position="150"/>
        <end position="169"/>
    </location>
</feature>
<dbReference type="RefSeq" id="WP_184539348.1">
    <property type="nucleotide sequence ID" value="NZ_JACHMP010000001.1"/>
</dbReference>
<feature type="transmembrane region" description="Helical" evidence="8">
    <location>
        <begin position="6"/>
        <end position="25"/>
    </location>
</feature>
<evidence type="ECO:0000256" key="5">
    <source>
        <dbReference type="ARBA" id="ARBA00022989"/>
    </source>
</evidence>
<dbReference type="GO" id="GO:1902600">
    <property type="term" value="P:proton transmembrane transport"/>
    <property type="evidence" value="ECO:0007669"/>
    <property type="project" value="InterPro"/>
</dbReference>
<evidence type="ECO:0000313" key="11">
    <source>
        <dbReference type="Proteomes" id="UP000540685"/>
    </source>
</evidence>
<feature type="compositionally biased region" description="Gly residues" evidence="7">
    <location>
        <begin position="415"/>
        <end position="433"/>
    </location>
</feature>
<evidence type="ECO:0000313" key="10">
    <source>
        <dbReference type="EMBL" id="MBB5818957.1"/>
    </source>
</evidence>
<feature type="transmembrane region" description="Helical" evidence="8">
    <location>
        <begin position="119"/>
        <end position="138"/>
    </location>
</feature>
<feature type="transmembrane region" description="Helical" evidence="8">
    <location>
        <begin position="89"/>
        <end position="113"/>
    </location>
</feature>
<protein>
    <submittedName>
        <fullName evidence="10">CPA2 family monovalent cation:H+ antiporter-2</fullName>
    </submittedName>
</protein>
<dbReference type="Gene3D" id="1.20.1530.20">
    <property type="match status" value="1"/>
</dbReference>
<feature type="transmembrane region" description="Helical" evidence="8">
    <location>
        <begin position="326"/>
        <end position="349"/>
    </location>
</feature>
<feature type="region of interest" description="Disordered" evidence="7">
    <location>
        <begin position="384"/>
        <end position="433"/>
    </location>
</feature>
<dbReference type="PANTHER" id="PTHR42751:SF4">
    <property type="entry name" value="K(+)_H(+) ANTIPORTER SUBUNIT KHTU"/>
    <property type="match status" value="1"/>
</dbReference>
<evidence type="ECO:0000256" key="1">
    <source>
        <dbReference type="ARBA" id="ARBA00004141"/>
    </source>
</evidence>
<feature type="transmembrane region" description="Helical" evidence="8">
    <location>
        <begin position="58"/>
        <end position="77"/>
    </location>
</feature>
<comment type="similarity">
    <text evidence="2">Belongs to the monovalent cation:proton antiporter 2 (CPA2) transporter (TC 2.A.37) family.</text>
</comment>
<feature type="transmembrane region" description="Helical" evidence="8">
    <location>
        <begin position="355"/>
        <end position="374"/>
    </location>
</feature>
<feature type="transmembrane region" description="Helical" evidence="8">
    <location>
        <begin position="189"/>
        <end position="211"/>
    </location>
</feature>
<evidence type="ECO:0000259" key="9">
    <source>
        <dbReference type="Pfam" id="PF00999"/>
    </source>
</evidence>
<evidence type="ECO:0000256" key="3">
    <source>
        <dbReference type="ARBA" id="ARBA00022448"/>
    </source>
</evidence>
<feature type="domain" description="Cation/H+ exchanger transmembrane" evidence="9">
    <location>
        <begin position="20"/>
        <end position="372"/>
    </location>
</feature>
<comment type="caution">
    <text evidence="10">The sequence shown here is derived from an EMBL/GenBank/DDBJ whole genome shotgun (WGS) entry which is preliminary data.</text>
</comment>
<evidence type="ECO:0000256" key="6">
    <source>
        <dbReference type="ARBA" id="ARBA00023136"/>
    </source>
</evidence>
<feature type="transmembrane region" description="Helical" evidence="8">
    <location>
        <begin position="218"/>
        <end position="234"/>
    </location>
</feature>
<evidence type="ECO:0000256" key="4">
    <source>
        <dbReference type="ARBA" id="ARBA00022692"/>
    </source>
</evidence>
<proteinExistence type="inferred from homology"/>
<dbReference type="EMBL" id="JACHMP010000001">
    <property type="protein sequence ID" value="MBB5818957.1"/>
    <property type="molecule type" value="Genomic_DNA"/>
</dbReference>
<keyword evidence="3" id="KW-0813">Transport</keyword>
<evidence type="ECO:0000256" key="8">
    <source>
        <dbReference type="SAM" id="Phobius"/>
    </source>
</evidence>
<keyword evidence="5 8" id="KW-1133">Transmembrane helix</keyword>